<evidence type="ECO:0000256" key="1">
    <source>
        <dbReference type="SAM" id="Phobius"/>
    </source>
</evidence>
<dbReference type="AlphaFoldDB" id="A0A816V532"/>
<evidence type="ECO:0000313" key="2">
    <source>
        <dbReference type="EMBL" id="CAF2063973.1"/>
    </source>
</evidence>
<evidence type="ECO:0000313" key="4">
    <source>
        <dbReference type="Proteomes" id="UP000663856"/>
    </source>
</evidence>
<dbReference type="SUPFAM" id="SSF81321">
    <property type="entry name" value="Family A G protein-coupled receptor-like"/>
    <property type="match status" value="1"/>
</dbReference>
<comment type="caution">
    <text evidence="3">The sequence shown here is derived from an EMBL/GenBank/DDBJ whole genome shotgun (WGS) entry which is preliminary data.</text>
</comment>
<name>A0A816V532_9BILA</name>
<dbReference type="Proteomes" id="UP000663856">
    <property type="component" value="Unassembled WGS sequence"/>
</dbReference>
<feature type="transmembrane region" description="Helical" evidence="1">
    <location>
        <begin position="82"/>
        <end position="105"/>
    </location>
</feature>
<feature type="transmembrane region" description="Helical" evidence="1">
    <location>
        <begin position="117"/>
        <end position="138"/>
    </location>
</feature>
<feature type="transmembrane region" description="Helical" evidence="1">
    <location>
        <begin position="25"/>
        <end position="50"/>
    </location>
</feature>
<evidence type="ECO:0008006" key="5">
    <source>
        <dbReference type="Google" id="ProtNLM"/>
    </source>
</evidence>
<dbReference type="EMBL" id="CAJNRG010004204">
    <property type="protein sequence ID" value="CAF2063973.1"/>
    <property type="molecule type" value="Genomic_DNA"/>
</dbReference>
<gene>
    <name evidence="3" type="ORF">WKI299_LOCUS24674</name>
    <name evidence="2" type="ORF">XDN619_LOCUS11104</name>
</gene>
<accession>A0A816V532</accession>
<keyword evidence="1" id="KW-1133">Transmembrane helix</keyword>
<protein>
    <recommendedName>
        <fullName evidence="5">G-protein coupled receptors family 1 profile domain-containing protein</fullName>
    </recommendedName>
</protein>
<dbReference type="Proteomes" id="UP000663887">
    <property type="component" value="Unassembled WGS sequence"/>
</dbReference>
<keyword evidence="1" id="KW-0812">Transmembrane</keyword>
<proteinExistence type="predicted"/>
<dbReference type="Gene3D" id="1.20.1070.10">
    <property type="entry name" value="Rhodopsin 7-helix transmembrane proteins"/>
    <property type="match status" value="1"/>
</dbReference>
<sequence length="155" mass="17863">MGLLAPLMLLSKNLSICVTQQWMPYYKLGVIVIFPSLISIIANSVIFNFACLSTRRIRLHGGIASMNPIRSRQERLRHREVYLLKQMAFMFCVHVGGWAPIYIIAASNIHGYLFSALYSFFFVLAQISTLCNILNLFLCHHEIRQYLINQIQQLL</sequence>
<dbReference type="EMBL" id="CAJNRF010010630">
    <property type="protein sequence ID" value="CAF2122601.1"/>
    <property type="molecule type" value="Genomic_DNA"/>
</dbReference>
<reference evidence="3" key="1">
    <citation type="submission" date="2021-02" db="EMBL/GenBank/DDBJ databases">
        <authorList>
            <person name="Nowell W R."/>
        </authorList>
    </citation>
    <scope>NUCLEOTIDE SEQUENCE</scope>
</reference>
<evidence type="ECO:0000313" key="3">
    <source>
        <dbReference type="EMBL" id="CAF2122601.1"/>
    </source>
</evidence>
<keyword evidence="1" id="KW-0472">Membrane</keyword>
<organism evidence="3 4">
    <name type="scientific">Rotaria magnacalcarata</name>
    <dbReference type="NCBI Taxonomy" id="392030"/>
    <lineage>
        <taxon>Eukaryota</taxon>
        <taxon>Metazoa</taxon>
        <taxon>Spiralia</taxon>
        <taxon>Gnathifera</taxon>
        <taxon>Rotifera</taxon>
        <taxon>Eurotatoria</taxon>
        <taxon>Bdelloidea</taxon>
        <taxon>Philodinida</taxon>
        <taxon>Philodinidae</taxon>
        <taxon>Rotaria</taxon>
    </lineage>
</organism>